<feature type="non-terminal residue" evidence="3">
    <location>
        <position position="1"/>
    </location>
</feature>
<evidence type="ECO:0000313" key="2">
    <source>
        <dbReference type="EMBL" id="EFQ89944.1"/>
    </source>
</evidence>
<dbReference type="Proteomes" id="UP000001067">
    <property type="component" value="Unassembled WGS sequence"/>
</dbReference>
<keyword evidence="4" id="KW-1185">Reference proteome</keyword>
<feature type="region of interest" description="Disordered" evidence="1">
    <location>
        <begin position="1"/>
        <end position="70"/>
    </location>
</feature>
<name>E3RID3_PYRTT</name>
<dbReference type="AlphaFoldDB" id="E3RID3"/>
<evidence type="ECO:0000313" key="4">
    <source>
        <dbReference type="Proteomes" id="UP000001067"/>
    </source>
</evidence>
<dbReference type="KEGG" id="pte:PTT_07774"/>
<protein>
    <submittedName>
        <fullName evidence="3">Uncharacterized protein</fullName>
    </submittedName>
</protein>
<reference evidence="3 4" key="1">
    <citation type="journal article" date="2010" name="Genome Biol.">
        <title>A first genome assembly of the barley fungal pathogen Pyrenophora teres f. teres.</title>
        <authorList>
            <person name="Ellwood S.R."/>
            <person name="Liu Z."/>
            <person name="Syme R.A."/>
            <person name="Lai Z."/>
            <person name="Hane J.K."/>
            <person name="Keiper F."/>
            <person name="Moffat C.S."/>
            <person name="Oliver R.P."/>
            <person name="Friesen T.L."/>
        </authorList>
    </citation>
    <scope>NUCLEOTIDE SEQUENCE [LARGE SCALE GENOMIC DNA]</scope>
    <source>
        <strain evidence="3 4">0-1</strain>
    </source>
</reference>
<gene>
    <name evidence="3" type="ORF">PTT_07774</name>
    <name evidence="2" type="ORF">PTT_13618</name>
</gene>
<dbReference type="eggNOG" id="ENOG502SDV2">
    <property type="taxonomic scope" value="Eukaryota"/>
</dbReference>
<dbReference type="HOGENOM" id="CLU_167738_0_0_1"/>
<dbReference type="KEGG" id="pte:PTT_13618"/>
<dbReference type="EMBL" id="GL535476">
    <property type="protein sequence ID" value="EFQ89944.1"/>
    <property type="molecule type" value="Genomic_DNA"/>
</dbReference>
<evidence type="ECO:0000256" key="1">
    <source>
        <dbReference type="SAM" id="MobiDB-lite"/>
    </source>
</evidence>
<accession>E3RID3</accession>
<organism evidence="4">
    <name type="scientific">Pyrenophora teres f. teres (strain 0-1)</name>
    <name type="common">Barley net blotch fungus</name>
    <name type="synonym">Drechslera teres f. teres</name>
    <dbReference type="NCBI Taxonomy" id="861557"/>
    <lineage>
        <taxon>Eukaryota</taxon>
        <taxon>Fungi</taxon>
        <taxon>Dikarya</taxon>
        <taxon>Ascomycota</taxon>
        <taxon>Pezizomycotina</taxon>
        <taxon>Dothideomycetes</taxon>
        <taxon>Pleosporomycetidae</taxon>
        <taxon>Pleosporales</taxon>
        <taxon>Pleosporineae</taxon>
        <taxon>Pleosporaceae</taxon>
        <taxon>Pyrenophora</taxon>
    </lineage>
</organism>
<evidence type="ECO:0000313" key="3">
    <source>
        <dbReference type="EMBL" id="EFQ94516.1"/>
    </source>
</evidence>
<proteinExistence type="predicted"/>
<sequence>GEKTAEQPSEETVDSDEDTQDIGTRDLDQQAPKYSQDAPIGEGSRVGKEKRYNLRHPNAAQPDSQLRDAQEDEDIARVLQKTRKAVAVLSIAGGTDVRRERSSDNAPD</sequence>
<feature type="compositionally biased region" description="Acidic residues" evidence="1">
    <location>
        <begin position="8"/>
        <end position="20"/>
    </location>
</feature>
<dbReference type="EMBL" id="GL533282">
    <property type="protein sequence ID" value="EFQ94516.1"/>
    <property type="molecule type" value="Genomic_DNA"/>
</dbReference>